<name>A0ABY7U694_9SPHN</name>
<evidence type="ECO:0000256" key="2">
    <source>
        <dbReference type="ARBA" id="ARBA00023125"/>
    </source>
</evidence>
<keyword evidence="4" id="KW-0812">Transmembrane</keyword>
<dbReference type="PRINTS" id="PR00038">
    <property type="entry name" value="HTHLUXR"/>
</dbReference>
<keyword evidence="1" id="KW-0805">Transcription regulation</keyword>
<evidence type="ECO:0000313" key="7">
    <source>
        <dbReference type="Proteomes" id="UP001218231"/>
    </source>
</evidence>
<dbReference type="EMBL" id="CP117418">
    <property type="protein sequence ID" value="WCT80110.1"/>
    <property type="molecule type" value="Genomic_DNA"/>
</dbReference>
<geneLocation type="plasmid" evidence="6 7">
    <name>unnamed1</name>
</geneLocation>
<dbReference type="Pfam" id="PF00196">
    <property type="entry name" value="GerE"/>
    <property type="match status" value="1"/>
</dbReference>
<dbReference type="InterPro" id="IPR000792">
    <property type="entry name" value="Tscrpt_reg_LuxR_C"/>
</dbReference>
<evidence type="ECO:0000256" key="4">
    <source>
        <dbReference type="SAM" id="Phobius"/>
    </source>
</evidence>
<dbReference type="PANTHER" id="PTHR44688">
    <property type="entry name" value="DNA-BINDING TRANSCRIPTIONAL ACTIVATOR DEVR_DOSR"/>
    <property type="match status" value="1"/>
</dbReference>
<evidence type="ECO:0000313" key="6">
    <source>
        <dbReference type="EMBL" id="WCT80110.1"/>
    </source>
</evidence>
<evidence type="ECO:0000256" key="3">
    <source>
        <dbReference type="ARBA" id="ARBA00023163"/>
    </source>
</evidence>
<dbReference type="Proteomes" id="UP001218231">
    <property type="component" value="Plasmid unnamed1"/>
</dbReference>
<dbReference type="Gene3D" id="1.10.10.10">
    <property type="entry name" value="Winged helix-like DNA-binding domain superfamily/Winged helix DNA-binding domain"/>
    <property type="match status" value="1"/>
</dbReference>
<dbReference type="SUPFAM" id="SSF46894">
    <property type="entry name" value="C-terminal effector domain of the bipartite response regulators"/>
    <property type="match status" value="1"/>
</dbReference>
<reference evidence="6 7" key="1">
    <citation type="submission" date="2023-02" db="EMBL/GenBank/DDBJ databases">
        <title>Genome sequence of Novosphingobium humi KACC 19094.</title>
        <authorList>
            <person name="Kim S."/>
            <person name="Heo J."/>
            <person name="Kwon S.-W."/>
        </authorList>
    </citation>
    <scope>NUCLEOTIDE SEQUENCE [LARGE SCALE GENOMIC DNA]</scope>
    <source>
        <strain evidence="6 7">KACC 19094</strain>
        <plasmid evidence="6 7">unnamed1</plasmid>
    </source>
</reference>
<keyword evidence="3" id="KW-0804">Transcription</keyword>
<dbReference type="CDD" id="cd06170">
    <property type="entry name" value="LuxR_C_like"/>
    <property type="match status" value="1"/>
</dbReference>
<evidence type="ECO:0000259" key="5">
    <source>
        <dbReference type="PROSITE" id="PS50043"/>
    </source>
</evidence>
<keyword evidence="7" id="KW-1185">Reference proteome</keyword>
<sequence length="191" mass="20647">MQNDRIQLFVESNRERLQQLTSRQQDCLRLVAKGYLTKEIAAMLGISESRVYKHVLSACRHLGVQNRGEAGRVFAEWEAQTSPSAGGQSMGAHFLDLSKPTDSAFSDPVSKDTDDTIIVDALPAQQQDIHSVAVLRPAMLDLVPLRLNGRKANDLSASRTLIVIAAVTVGIIVTVGSAVSLLSGLSSLLRP</sequence>
<dbReference type="SMART" id="SM00421">
    <property type="entry name" value="HTH_LUXR"/>
    <property type="match status" value="1"/>
</dbReference>
<keyword evidence="4" id="KW-1133">Transmembrane helix</keyword>
<feature type="transmembrane region" description="Helical" evidence="4">
    <location>
        <begin position="160"/>
        <end position="182"/>
    </location>
</feature>
<protein>
    <submittedName>
        <fullName evidence="6">Helix-turn-helix transcriptional regulator</fullName>
    </submittedName>
</protein>
<evidence type="ECO:0000256" key="1">
    <source>
        <dbReference type="ARBA" id="ARBA00023015"/>
    </source>
</evidence>
<proteinExistence type="predicted"/>
<organism evidence="6 7">
    <name type="scientific">Novosphingobium humi</name>
    <dbReference type="NCBI Taxonomy" id="2282397"/>
    <lineage>
        <taxon>Bacteria</taxon>
        <taxon>Pseudomonadati</taxon>
        <taxon>Pseudomonadota</taxon>
        <taxon>Alphaproteobacteria</taxon>
        <taxon>Sphingomonadales</taxon>
        <taxon>Sphingomonadaceae</taxon>
        <taxon>Novosphingobium</taxon>
    </lineage>
</organism>
<accession>A0ABY7U694</accession>
<feature type="domain" description="HTH luxR-type" evidence="5">
    <location>
        <begin position="13"/>
        <end position="78"/>
    </location>
</feature>
<keyword evidence="2" id="KW-0238">DNA-binding</keyword>
<dbReference type="PANTHER" id="PTHR44688:SF16">
    <property type="entry name" value="DNA-BINDING TRANSCRIPTIONAL ACTIVATOR DEVR_DOSR"/>
    <property type="match status" value="1"/>
</dbReference>
<dbReference type="PROSITE" id="PS50043">
    <property type="entry name" value="HTH_LUXR_2"/>
    <property type="match status" value="1"/>
</dbReference>
<keyword evidence="6" id="KW-0614">Plasmid</keyword>
<dbReference type="InterPro" id="IPR036388">
    <property type="entry name" value="WH-like_DNA-bd_sf"/>
</dbReference>
<dbReference type="RefSeq" id="WP_273620381.1">
    <property type="nucleotide sequence ID" value="NZ_CP117418.1"/>
</dbReference>
<gene>
    <name evidence="6" type="ORF">PQ457_18810</name>
</gene>
<keyword evidence="4" id="KW-0472">Membrane</keyword>
<dbReference type="InterPro" id="IPR016032">
    <property type="entry name" value="Sig_transdc_resp-reg_C-effctor"/>
</dbReference>